<name>A0A9X1Z4Z1_9GAMM</name>
<feature type="region of interest" description="Disordered" evidence="1">
    <location>
        <begin position="188"/>
        <end position="207"/>
    </location>
</feature>
<protein>
    <submittedName>
        <fullName evidence="4">PH domain-containing protein</fullName>
    </submittedName>
</protein>
<dbReference type="AlphaFoldDB" id="A0A9X1Z4Z1"/>
<accession>A0A9X1Z4Z1</accession>
<keyword evidence="5" id="KW-1185">Reference proteome</keyword>
<keyword evidence="2" id="KW-0472">Membrane</keyword>
<dbReference type="PANTHER" id="PTHR34473">
    <property type="entry name" value="UPF0699 TRANSMEMBRANE PROTEIN YDBS"/>
    <property type="match status" value="1"/>
</dbReference>
<dbReference type="Pfam" id="PF03703">
    <property type="entry name" value="bPH_2"/>
    <property type="match status" value="2"/>
</dbReference>
<evidence type="ECO:0000256" key="2">
    <source>
        <dbReference type="SAM" id="Phobius"/>
    </source>
</evidence>
<feature type="transmembrane region" description="Helical" evidence="2">
    <location>
        <begin position="44"/>
        <end position="66"/>
    </location>
</feature>
<feature type="transmembrane region" description="Helical" evidence="2">
    <location>
        <begin position="408"/>
        <end position="424"/>
    </location>
</feature>
<evidence type="ECO:0000259" key="3">
    <source>
        <dbReference type="Pfam" id="PF03703"/>
    </source>
</evidence>
<comment type="caution">
    <text evidence="4">The sequence shown here is derived from an EMBL/GenBank/DDBJ whole genome shotgun (WGS) entry which is preliminary data.</text>
</comment>
<dbReference type="PANTHER" id="PTHR34473:SF2">
    <property type="entry name" value="UPF0699 TRANSMEMBRANE PROTEIN YDBT"/>
    <property type="match status" value="1"/>
</dbReference>
<keyword evidence="2" id="KW-0812">Transmembrane</keyword>
<feature type="transmembrane region" description="Helical" evidence="2">
    <location>
        <begin position="430"/>
        <end position="448"/>
    </location>
</feature>
<dbReference type="Proteomes" id="UP001139408">
    <property type="component" value="Unassembled WGS sequence"/>
</dbReference>
<organism evidence="4 5">
    <name type="scientific">Shewanella algicola</name>
    <dbReference type="NCBI Taxonomy" id="640633"/>
    <lineage>
        <taxon>Bacteria</taxon>
        <taxon>Pseudomonadati</taxon>
        <taxon>Pseudomonadota</taxon>
        <taxon>Gammaproteobacteria</taxon>
        <taxon>Alteromonadales</taxon>
        <taxon>Shewanellaceae</taxon>
        <taxon>Shewanella</taxon>
    </lineage>
</organism>
<feature type="transmembrane region" description="Helical" evidence="2">
    <location>
        <begin position="78"/>
        <end position="98"/>
    </location>
</feature>
<feature type="transmembrane region" description="Helical" evidence="2">
    <location>
        <begin position="272"/>
        <end position="295"/>
    </location>
</feature>
<feature type="domain" description="YdbS-like PH" evidence="3">
    <location>
        <begin position="98"/>
        <end position="176"/>
    </location>
</feature>
<proteinExistence type="predicted"/>
<dbReference type="RefSeq" id="WP_188926531.1">
    <property type="nucleotide sequence ID" value="NZ_BMQI01000046.1"/>
</dbReference>
<evidence type="ECO:0000256" key="1">
    <source>
        <dbReference type="SAM" id="MobiDB-lite"/>
    </source>
</evidence>
<gene>
    <name evidence="4" type="ORF">L2749_13225</name>
</gene>
<dbReference type="InterPro" id="IPR005182">
    <property type="entry name" value="YdbS-like_PH"/>
</dbReference>
<evidence type="ECO:0000313" key="5">
    <source>
        <dbReference type="Proteomes" id="UP001139408"/>
    </source>
</evidence>
<feature type="transmembrane region" description="Helical" evidence="2">
    <location>
        <begin position="217"/>
        <end position="238"/>
    </location>
</feature>
<dbReference type="EMBL" id="JAKILJ010000029">
    <property type="protein sequence ID" value="MCL1106206.1"/>
    <property type="molecule type" value="Genomic_DNA"/>
</dbReference>
<dbReference type="InterPro" id="IPR014529">
    <property type="entry name" value="UCP026631"/>
</dbReference>
<dbReference type="PIRSF" id="PIRSF026631">
    <property type="entry name" value="UCP026631"/>
    <property type="match status" value="1"/>
</dbReference>
<reference evidence="4" key="1">
    <citation type="submission" date="2022-01" db="EMBL/GenBank/DDBJ databases">
        <title>Whole genome-based taxonomy of the Shewanellaceae.</title>
        <authorList>
            <person name="Martin-Rodriguez A.J."/>
        </authorList>
    </citation>
    <scope>NUCLEOTIDE SEQUENCE</scope>
    <source>
        <strain evidence="4">DSM 23803</strain>
    </source>
</reference>
<evidence type="ECO:0000313" key="4">
    <source>
        <dbReference type="EMBL" id="MCL1106206.1"/>
    </source>
</evidence>
<sequence>MDESPKTPQSIKQPDVIAATTEQHSSDTLANQFKEWQALSPWSIITYIFGALKGLLSNGIAIIPIVYTGWKQGFDGQWLALMISVIVLLVSVAAVIEWHKFRFRLSGKQLDVKRGLFFTKKDEIPLSRIQNIRYEQPLYFKPLALGTLVIETAGSKKDEAKLAALNIEQAQTLKRLLLNLTYHEQPTQSSSQATIEPQLDAQTQSSTPVTRKSLGDLLLFGFYQNNFIWFAVIAGPIIGQIDMDKVFDSVIAKQFWLWIESQTHQNIVLQSLFFILGLLFLYGLFSLISIIAAVLKYYPYKLDRHSDTLQRSGGVISHQQDALAIKRVQLIHAKQPVLARFFKRWTLYFKQVKGQEVEQKTKQHMLIPSVKPNEVATILTAMPNLSGGASALPHNYTSIHIKWFTRRSILPLSIAILLSIIGGFDGRSLSFFESTWLTTSMIIGLIYLRYKHWGYVIEDQVIWQHTGLLGRQWKRIAFDKVQHVKITQTQGQKRANLAYIEIGLASGSVVFPYIPIDIANQIISRSLHAVSRNSQNWI</sequence>
<keyword evidence="2" id="KW-1133">Transmembrane helix</keyword>
<feature type="domain" description="YdbS-like PH" evidence="3">
    <location>
        <begin position="450"/>
        <end position="522"/>
    </location>
</feature>